<sequence length="303" mass="34888">MKLRLFSKLSKSFKNLPKKKGTGQMVGKFSTQSQFLLIFISTLLLFGCDDLFKPTIPTICETNPDICAGLNEDGWCRAEKAEIIRHRYDHLNVTTDSHIYTLLKHYEAYEACIEKAAGIRHIKYREKEANRMQGLLTAIDAQKKLIRQTKDTNDPYLLYYHWSRNNDDSARKRFLAQARQGNFDSADLWIKAASIHLKRDNEAARKSLYKALSYYDDVDDVDPMLFESLVTVNLDDERYASAYVWANVYAEVNEMGQQALARTRPLLLAPVNYERLEGIAWDVEAAINDGAFNADRLGLWRLK</sequence>
<accession>A0A3N5YAV1</accession>
<dbReference type="OrthoDB" id="5900133at2"/>
<proteinExistence type="predicted"/>
<evidence type="ECO:0000313" key="1">
    <source>
        <dbReference type="EMBL" id="RPJ68759.1"/>
    </source>
</evidence>
<dbReference type="Proteomes" id="UP000275281">
    <property type="component" value="Unassembled WGS sequence"/>
</dbReference>
<dbReference type="Pfam" id="PF11207">
    <property type="entry name" value="DUF2989"/>
    <property type="match status" value="1"/>
</dbReference>
<dbReference type="AlphaFoldDB" id="A0A3N5YAV1"/>
<protein>
    <submittedName>
        <fullName evidence="1">DUF2989 domain-containing protein</fullName>
    </submittedName>
</protein>
<gene>
    <name evidence="1" type="ORF">DRW07_05030</name>
</gene>
<comment type="caution">
    <text evidence="1">The sequence shown here is derived from an EMBL/GenBank/DDBJ whole genome shotgun (WGS) entry which is preliminary data.</text>
</comment>
<organism evidence="1 2">
    <name type="scientific">Alteromonas sediminis</name>
    <dbReference type="NCBI Taxonomy" id="2259342"/>
    <lineage>
        <taxon>Bacteria</taxon>
        <taxon>Pseudomonadati</taxon>
        <taxon>Pseudomonadota</taxon>
        <taxon>Gammaproteobacteria</taxon>
        <taxon>Alteromonadales</taxon>
        <taxon>Alteromonadaceae</taxon>
        <taxon>Alteromonas/Salinimonas group</taxon>
        <taxon>Alteromonas</taxon>
    </lineage>
</organism>
<dbReference type="InterPro" id="IPR021372">
    <property type="entry name" value="DUF2989"/>
</dbReference>
<name>A0A3N5YAV1_9ALTE</name>
<evidence type="ECO:0000313" key="2">
    <source>
        <dbReference type="Proteomes" id="UP000275281"/>
    </source>
</evidence>
<dbReference type="EMBL" id="RPOK01000001">
    <property type="protein sequence ID" value="RPJ68759.1"/>
    <property type="molecule type" value="Genomic_DNA"/>
</dbReference>
<reference evidence="1 2" key="1">
    <citation type="submission" date="2018-11" db="EMBL/GenBank/DDBJ databases">
        <authorList>
            <person name="Ye M.-Q."/>
            <person name="Du Z.-J."/>
        </authorList>
    </citation>
    <scope>NUCLEOTIDE SEQUENCE [LARGE SCALE GENOMIC DNA]</scope>
    <source>
        <strain evidence="1 2">U0105</strain>
    </source>
</reference>
<keyword evidence="2" id="KW-1185">Reference proteome</keyword>